<reference evidence="1" key="1">
    <citation type="submission" date="2024-05" db="EMBL/GenBank/DDBJ databases">
        <authorList>
            <person name="Kim S."/>
            <person name="Heo J."/>
            <person name="Choi H."/>
            <person name="Choi Y."/>
            <person name="Kwon S.-W."/>
            <person name="Kim Y."/>
        </authorList>
    </citation>
    <scope>NUCLEOTIDE SEQUENCE</scope>
    <source>
        <strain evidence="1">KACC 23698</strain>
    </source>
</reference>
<sequence length="189" mass="19605">MALQILTPPATEPLTLAELKLWLRIDGADDDALLSALIVAARLAVEAASGCKLITQTWRMTLNAWPRSPFGLPVWPVQAVTAVRVYAASGAATTVSPDLYQLATAFLPPQLALAGAAPAPGRSLGGVEIDLTAGYGPTAAAVLEALRTAIRLFAAHLYENRGDGEPGAGPVPPPPAVAALVAPYRRARL</sequence>
<dbReference type="InterPro" id="IPR021146">
    <property type="entry name" value="Phage_gp6-like_head-tail"/>
</dbReference>
<dbReference type="NCBIfam" id="TIGR01560">
    <property type="entry name" value="put_DNA_pack"/>
    <property type="match status" value="1"/>
</dbReference>
<dbReference type="RefSeq" id="WP_406856854.1">
    <property type="nucleotide sequence ID" value="NZ_CP157484.1"/>
</dbReference>
<dbReference type="EMBL" id="CP157484">
    <property type="protein sequence ID" value="XBO40000.1"/>
    <property type="molecule type" value="Genomic_DNA"/>
</dbReference>
<dbReference type="InterPro" id="IPR006450">
    <property type="entry name" value="Phage_HK97_gp6-like"/>
</dbReference>
<dbReference type="Pfam" id="PF05135">
    <property type="entry name" value="Phage_connect_1"/>
    <property type="match status" value="1"/>
</dbReference>
<evidence type="ECO:0000313" key="1">
    <source>
        <dbReference type="EMBL" id="XBO40000.1"/>
    </source>
</evidence>
<name>A0AAU7JIH2_9HYPH</name>
<dbReference type="CDD" id="cd08054">
    <property type="entry name" value="gp6"/>
    <property type="match status" value="1"/>
</dbReference>
<protein>
    <submittedName>
        <fullName evidence="1">Head-tail connector protein</fullName>
    </submittedName>
</protein>
<accession>A0AAU7JIH2</accession>
<gene>
    <name evidence="1" type="ORF">ABEG18_04260</name>
</gene>
<dbReference type="AlphaFoldDB" id="A0AAU7JIH2"/>
<dbReference type="InterPro" id="IPR011738">
    <property type="entry name" value="Phage_CHP"/>
</dbReference>
<dbReference type="Gene3D" id="1.10.3230.30">
    <property type="entry name" value="Phage gp6-like head-tail connector protein"/>
    <property type="match status" value="1"/>
</dbReference>
<organism evidence="1">
    <name type="scientific">Alsobacter sp. KACC 23698</name>
    <dbReference type="NCBI Taxonomy" id="3149229"/>
    <lineage>
        <taxon>Bacteria</taxon>
        <taxon>Pseudomonadati</taxon>
        <taxon>Pseudomonadota</taxon>
        <taxon>Alphaproteobacteria</taxon>
        <taxon>Hyphomicrobiales</taxon>
        <taxon>Alsobacteraceae</taxon>
        <taxon>Alsobacter</taxon>
    </lineage>
</organism>
<dbReference type="NCBIfam" id="TIGR02215">
    <property type="entry name" value="phage_chp_gp8"/>
    <property type="match status" value="1"/>
</dbReference>
<proteinExistence type="predicted"/>